<comment type="caution">
    <text evidence="2">The sequence shown here is derived from an EMBL/GenBank/DDBJ whole genome shotgun (WGS) entry which is preliminary data.</text>
</comment>
<dbReference type="Proteomes" id="UP000738349">
    <property type="component" value="Unassembled WGS sequence"/>
</dbReference>
<sequence>MPIIWLPIWRLKNSHLRVGCDLAPATRQPHAASPFLRTKTARPAAFALMISSRWPQHDVREKRRYPQSSTSIKCLAPAFCLPTKVLARSTTLPSPRVQAEIQEGSRRHAKQGKKQSVSPLRNPARASDADDATSQLSVEQMQCPRSRLLACISVRPCCRRNDGCLECFLPGRVRLLHRSPPLPPHPNLHPRGRESPICPTAQPQFAALDPWATCVAFRDLPLQSKGCAALADVLLEWLKRWWWQWWASIRGAVGCLVLGAWMLLAGIALGALVPDCHLSPPIDRFSSFQVVPCSYSPALRSSLPDAASASWATTPAPNDAGKLPRSRQAIGELPPFNHKHLG</sequence>
<gene>
    <name evidence="2" type="ORF">EDB81DRAFT_158051</name>
</gene>
<dbReference type="OrthoDB" id="10665415at2759"/>
<accession>A0A9P9FMV7</accession>
<evidence type="ECO:0000313" key="3">
    <source>
        <dbReference type="Proteomes" id="UP000738349"/>
    </source>
</evidence>
<proteinExistence type="predicted"/>
<evidence type="ECO:0000313" key="2">
    <source>
        <dbReference type="EMBL" id="KAH7170266.1"/>
    </source>
</evidence>
<organism evidence="2 3">
    <name type="scientific">Dactylonectria macrodidyma</name>
    <dbReference type="NCBI Taxonomy" id="307937"/>
    <lineage>
        <taxon>Eukaryota</taxon>
        <taxon>Fungi</taxon>
        <taxon>Dikarya</taxon>
        <taxon>Ascomycota</taxon>
        <taxon>Pezizomycotina</taxon>
        <taxon>Sordariomycetes</taxon>
        <taxon>Hypocreomycetidae</taxon>
        <taxon>Hypocreales</taxon>
        <taxon>Nectriaceae</taxon>
        <taxon>Dactylonectria</taxon>
    </lineage>
</organism>
<keyword evidence="3" id="KW-1185">Reference proteome</keyword>
<name>A0A9P9FMV7_9HYPO</name>
<dbReference type="AlphaFoldDB" id="A0A9P9FMV7"/>
<evidence type="ECO:0000256" key="1">
    <source>
        <dbReference type="SAM" id="MobiDB-lite"/>
    </source>
</evidence>
<feature type="region of interest" description="Disordered" evidence="1">
    <location>
        <begin position="91"/>
        <end position="133"/>
    </location>
</feature>
<reference evidence="2" key="1">
    <citation type="journal article" date="2021" name="Nat. Commun.">
        <title>Genetic determinants of endophytism in the Arabidopsis root mycobiome.</title>
        <authorList>
            <person name="Mesny F."/>
            <person name="Miyauchi S."/>
            <person name="Thiergart T."/>
            <person name="Pickel B."/>
            <person name="Atanasova L."/>
            <person name="Karlsson M."/>
            <person name="Huettel B."/>
            <person name="Barry K.W."/>
            <person name="Haridas S."/>
            <person name="Chen C."/>
            <person name="Bauer D."/>
            <person name="Andreopoulos W."/>
            <person name="Pangilinan J."/>
            <person name="LaButti K."/>
            <person name="Riley R."/>
            <person name="Lipzen A."/>
            <person name="Clum A."/>
            <person name="Drula E."/>
            <person name="Henrissat B."/>
            <person name="Kohler A."/>
            <person name="Grigoriev I.V."/>
            <person name="Martin F.M."/>
            <person name="Hacquard S."/>
        </authorList>
    </citation>
    <scope>NUCLEOTIDE SEQUENCE</scope>
    <source>
        <strain evidence="2">MPI-CAGE-AT-0147</strain>
    </source>
</reference>
<protein>
    <submittedName>
        <fullName evidence="2">Uncharacterized protein</fullName>
    </submittedName>
</protein>
<dbReference type="EMBL" id="JAGMUV010000002">
    <property type="protein sequence ID" value="KAH7170266.1"/>
    <property type="molecule type" value="Genomic_DNA"/>
</dbReference>